<dbReference type="EMBL" id="AP035768">
    <property type="protein sequence ID" value="BFO20113.1"/>
    <property type="molecule type" value="Genomic_DNA"/>
</dbReference>
<feature type="compositionally biased region" description="Basic and acidic residues" evidence="1">
    <location>
        <begin position="16"/>
        <end position="33"/>
    </location>
</feature>
<feature type="compositionally biased region" description="Gly residues" evidence="1">
    <location>
        <begin position="64"/>
        <end position="77"/>
    </location>
</feature>
<gene>
    <name evidence="2" type="ORF">SHKM778_65010</name>
</gene>
<reference evidence="2" key="2">
    <citation type="submission" date="2024-07" db="EMBL/GenBank/DDBJ databases">
        <title>Streptomyces haneummycinica sp. nov., a new antibiotic-producing actinobacterium isolated from marine sediment.</title>
        <authorList>
            <person name="Uemura M."/>
            <person name="Hamada M."/>
            <person name="Hirano S."/>
            <person name="Kobayashi K."/>
            <person name="Ohshiro T."/>
            <person name="Kobayashi T."/>
            <person name="Terahara T."/>
        </authorList>
    </citation>
    <scope>NUCLEOTIDE SEQUENCE</scope>
    <source>
        <strain evidence="2">KM77-8</strain>
    </source>
</reference>
<dbReference type="AlphaFoldDB" id="A0AAT9HS28"/>
<name>A0AAT9HS28_9ACTN</name>
<sequence>MLAEPGHAQAVAGAGPDDRGEDGGEQGVHDGVHAHVVHGVGAEDAGLGEQREADQDGDGEGAADPGGGDGAGHGLAGDGPDDGAEHPAAVQGRPGSRLKTATMRLETIRPASRTPGTLLGSTASSAR</sequence>
<evidence type="ECO:0000313" key="2">
    <source>
        <dbReference type="EMBL" id="BFO20113.1"/>
    </source>
</evidence>
<organism evidence="2">
    <name type="scientific">Streptomyces haneummycinicus</name>
    <dbReference type="NCBI Taxonomy" id="3074435"/>
    <lineage>
        <taxon>Bacteria</taxon>
        <taxon>Bacillati</taxon>
        <taxon>Actinomycetota</taxon>
        <taxon>Actinomycetes</taxon>
        <taxon>Kitasatosporales</taxon>
        <taxon>Streptomycetaceae</taxon>
        <taxon>Streptomyces</taxon>
    </lineage>
</organism>
<proteinExistence type="predicted"/>
<feature type="region of interest" description="Disordered" evidence="1">
    <location>
        <begin position="1"/>
        <end position="127"/>
    </location>
</feature>
<protein>
    <submittedName>
        <fullName evidence="2">Uncharacterized protein</fullName>
    </submittedName>
</protein>
<reference evidence="2" key="1">
    <citation type="submission" date="2024-06" db="EMBL/GenBank/DDBJ databases">
        <authorList>
            <consortium name="consrtm"/>
            <person name="Uemura M."/>
            <person name="Terahara T."/>
        </authorList>
    </citation>
    <scope>NUCLEOTIDE SEQUENCE</scope>
    <source>
        <strain evidence="2">KM77-8</strain>
    </source>
</reference>
<evidence type="ECO:0000256" key="1">
    <source>
        <dbReference type="SAM" id="MobiDB-lite"/>
    </source>
</evidence>
<accession>A0AAT9HS28</accession>